<organism evidence="7">
    <name type="scientific">Gambierdiscus polynesiensis</name>
    <dbReference type="NCBI Taxonomy" id="439318"/>
    <lineage>
        <taxon>Eukaryota</taxon>
        <taxon>Sar</taxon>
        <taxon>Alveolata</taxon>
        <taxon>Dinophyceae</taxon>
        <taxon>Gonyaulacales</taxon>
        <taxon>Pyrocystaceae</taxon>
        <taxon>Gambierdiscus</taxon>
    </lineage>
</organism>
<dbReference type="EMBL" id="MT165616">
    <property type="protein sequence ID" value="QJU71807.1"/>
    <property type="molecule type" value="mRNA"/>
</dbReference>
<evidence type="ECO:0000313" key="7">
    <source>
        <dbReference type="EMBL" id="QJU71807.1"/>
    </source>
</evidence>
<comment type="catalytic activity">
    <reaction evidence="5">
        <text>a (2E,4Z)-dienoyl-CoA + NADPH + H(+) = a 4,5-saturated-(3E)-enoyl-CoA + NADP(+)</text>
        <dbReference type="Rhea" id="RHEA:61892"/>
        <dbReference type="ChEBI" id="CHEBI:15378"/>
        <dbReference type="ChEBI" id="CHEBI:57783"/>
        <dbReference type="ChEBI" id="CHEBI:58349"/>
        <dbReference type="ChEBI" id="CHEBI:85099"/>
        <dbReference type="ChEBI" id="CHEBI:85493"/>
        <dbReference type="EC" id="1.3.1.124"/>
    </reaction>
</comment>
<evidence type="ECO:0000256" key="6">
    <source>
        <dbReference type="SAM" id="MobiDB-lite"/>
    </source>
</evidence>
<dbReference type="SUPFAM" id="SSF51735">
    <property type="entry name" value="NAD(P)-binding Rossmann-fold domains"/>
    <property type="match status" value="1"/>
</dbReference>
<dbReference type="GO" id="GO:0008670">
    <property type="term" value="F:2,4-dienoyl-CoA reductase (NADPH) activity"/>
    <property type="evidence" value="ECO:0007669"/>
    <property type="project" value="InterPro"/>
</dbReference>
<dbReference type="GO" id="GO:0009062">
    <property type="term" value="P:fatty acid catabolic process"/>
    <property type="evidence" value="ECO:0007669"/>
    <property type="project" value="InterPro"/>
</dbReference>
<dbReference type="AlphaFoldDB" id="A0A6M5KG51"/>
<evidence type="ECO:0000256" key="1">
    <source>
        <dbReference type="ARBA" id="ARBA00022857"/>
    </source>
</evidence>
<dbReference type="PANTHER" id="PTHR43296">
    <property type="entry name" value="PEROXISOMAL 2,4-DIENOYL-COA REDUCTASE"/>
    <property type="match status" value="1"/>
</dbReference>
<protein>
    <recommendedName>
        <fullName evidence="3">2,4-dienoyl-CoA reductase [(3E)-enoyl-CoA-producing]</fullName>
        <ecNumber evidence="3">1.3.1.124</ecNumber>
    </recommendedName>
</protein>
<reference evidence="7" key="1">
    <citation type="journal article" date="2020" name="PLoS ONE">
        <title>Transcriptomic analysis of polyketide synthases in a highly ciguatoxic dinoflagellate, Gambierdiscus polynesiensis and low toxicity Gambierdiscus pacificus, from French Polynesia.</title>
        <authorList>
            <person name="Van Dolah F.M."/>
            <person name="Morey J.S."/>
            <person name="Milne S."/>
            <person name="Ung A."/>
            <person name="Anderson P.E."/>
            <person name="Chinain M."/>
        </authorList>
    </citation>
    <scope>NUCLEOTIDE SEQUENCE</scope>
</reference>
<keyword evidence="2" id="KW-0560">Oxidoreductase</keyword>
<evidence type="ECO:0000256" key="3">
    <source>
        <dbReference type="ARBA" id="ARBA00026117"/>
    </source>
</evidence>
<accession>A0A6M5KG51</accession>
<keyword evidence="1" id="KW-0521">NADP</keyword>
<proteinExistence type="evidence at transcript level"/>
<dbReference type="InterPro" id="IPR036291">
    <property type="entry name" value="NAD(P)-bd_dom_sf"/>
</dbReference>
<evidence type="ECO:0000256" key="5">
    <source>
        <dbReference type="ARBA" id="ARBA00048340"/>
    </source>
</evidence>
<name>A0A6M5KG51_9DINO</name>
<sequence length="312" mass="33520">MPEFKTWFSTSPFRSDILDDRVALVTGGGSGIGFEVARQLGLHGAALVLMGRREGFLRDASEALTREGIRVVFVAGDVRKPDDCGRCVRTAVECYGFLNVVVNSAAGMFPASMGETLSSNGFKTVLDIDVMGTYNMNIAALPELKKTGQSVIINITVPRHFLEGRNWWVGHMQSAKAAITTMSHAQAKEWAEYGIRVCNVGPGNIADTPAQLKTGSSQGISSQSKKVTKDGIPAFAGSPLGRMGRSFEIGMAAVFLCVSEYVTAETLVVDGGWWLGGEPASPPRERVGSLTRANEARSRGFRPSDAQRQSKL</sequence>
<dbReference type="PRINTS" id="PR00081">
    <property type="entry name" value="GDHRDH"/>
</dbReference>
<comment type="catalytic activity">
    <reaction evidence="4">
        <text>a (2E,4E)-dienoyl-CoA + NADPH + H(+) = a 4,5-saturated-(3E)-enoyl-CoA + NADP(+)</text>
        <dbReference type="Rhea" id="RHEA:45912"/>
        <dbReference type="ChEBI" id="CHEBI:15378"/>
        <dbReference type="ChEBI" id="CHEBI:57783"/>
        <dbReference type="ChEBI" id="CHEBI:58349"/>
        <dbReference type="ChEBI" id="CHEBI:85101"/>
        <dbReference type="ChEBI" id="CHEBI:85493"/>
        <dbReference type="EC" id="1.3.1.124"/>
    </reaction>
</comment>
<feature type="region of interest" description="Disordered" evidence="6">
    <location>
        <begin position="274"/>
        <end position="312"/>
    </location>
</feature>
<dbReference type="InterPro" id="IPR045017">
    <property type="entry name" value="DECR2-like"/>
</dbReference>
<evidence type="ECO:0000256" key="4">
    <source>
        <dbReference type="ARBA" id="ARBA00048009"/>
    </source>
</evidence>
<dbReference type="EC" id="1.3.1.124" evidence="3"/>
<dbReference type="InterPro" id="IPR002347">
    <property type="entry name" value="SDR_fam"/>
</dbReference>
<dbReference type="Gene3D" id="3.40.50.720">
    <property type="entry name" value="NAD(P)-binding Rossmann-like Domain"/>
    <property type="match status" value="1"/>
</dbReference>
<dbReference type="Pfam" id="PF13561">
    <property type="entry name" value="adh_short_C2"/>
    <property type="match status" value="1"/>
</dbReference>
<evidence type="ECO:0000256" key="2">
    <source>
        <dbReference type="ARBA" id="ARBA00023002"/>
    </source>
</evidence>
<dbReference type="GO" id="GO:0005777">
    <property type="term" value="C:peroxisome"/>
    <property type="evidence" value="ECO:0007669"/>
    <property type="project" value="TreeGrafter"/>
</dbReference>
<dbReference type="PANTHER" id="PTHR43296:SF2">
    <property type="entry name" value="PEROXISOMAL 2,4-DIENOYL-COA REDUCTASE [(3E)-ENOYL-COA-PRODUCING]"/>
    <property type="match status" value="1"/>
</dbReference>